<organism evidence="2 3">
    <name type="scientific">Petrolisthes cinctipes</name>
    <name type="common">Flat porcelain crab</name>
    <dbReference type="NCBI Taxonomy" id="88211"/>
    <lineage>
        <taxon>Eukaryota</taxon>
        <taxon>Metazoa</taxon>
        <taxon>Ecdysozoa</taxon>
        <taxon>Arthropoda</taxon>
        <taxon>Crustacea</taxon>
        <taxon>Multicrustacea</taxon>
        <taxon>Malacostraca</taxon>
        <taxon>Eumalacostraca</taxon>
        <taxon>Eucarida</taxon>
        <taxon>Decapoda</taxon>
        <taxon>Pleocyemata</taxon>
        <taxon>Anomura</taxon>
        <taxon>Galatheoidea</taxon>
        <taxon>Porcellanidae</taxon>
        <taxon>Petrolisthes</taxon>
    </lineage>
</organism>
<name>A0AAE1FMS5_PETCI</name>
<evidence type="ECO:0000313" key="2">
    <source>
        <dbReference type="EMBL" id="KAK3876611.1"/>
    </source>
</evidence>
<evidence type="ECO:0000313" key="3">
    <source>
        <dbReference type="Proteomes" id="UP001286313"/>
    </source>
</evidence>
<evidence type="ECO:0000256" key="1">
    <source>
        <dbReference type="SAM" id="MobiDB-lite"/>
    </source>
</evidence>
<gene>
    <name evidence="2" type="ORF">Pcinc_018621</name>
</gene>
<dbReference type="AlphaFoldDB" id="A0AAE1FMS5"/>
<sequence length="97" mass="10355">MVVTPAFRLESPPNPAPGTGWGGERQGKAKREGRSKRGSRLRRQIAPPLQPPHQEGATAPSTPSLVSSPLPALPIPSPNHTKCGHARAHKEEEENSS</sequence>
<proteinExistence type="predicted"/>
<reference evidence="2" key="1">
    <citation type="submission" date="2023-10" db="EMBL/GenBank/DDBJ databases">
        <title>Genome assemblies of two species of porcelain crab, Petrolisthes cinctipes and Petrolisthes manimaculis (Anomura: Porcellanidae).</title>
        <authorList>
            <person name="Angst P."/>
        </authorList>
    </citation>
    <scope>NUCLEOTIDE SEQUENCE</scope>
    <source>
        <strain evidence="2">PB745_01</strain>
        <tissue evidence="2">Gill</tissue>
    </source>
</reference>
<dbReference type="EMBL" id="JAWQEG010001798">
    <property type="protein sequence ID" value="KAK3876611.1"/>
    <property type="molecule type" value="Genomic_DNA"/>
</dbReference>
<keyword evidence="3" id="KW-1185">Reference proteome</keyword>
<comment type="caution">
    <text evidence="2">The sequence shown here is derived from an EMBL/GenBank/DDBJ whole genome shotgun (WGS) entry which is preliminary data.</text>
</comment>
<feature type="region of interest" description="Disordered" evidence="1">
    <location>
        <begin position="1"/>
        <end position="97"/>
    </location>
</feature>
<feature type="compositionally biased region" description="Low complexity" evidence="1">
    <location>
        <begin position="57"/>
        <end position="70"/>
    </location>
</feature>
<protein>
    <submittedName>
        <fullName evidence="2">Uncharacterized protein</fullName>
    </submittedName>
</protein>
<feature type="compositionally biased region" description="Basic residues" evidence="1">
    <location>
        <begin position="33"/>
        <end position="43"/>
    </location>
</feature>
<dbReference type="Proteomes" id="UP001286313">
    <property type="component" value="Unassembled WGS sequence"/>
</dbReference>
<accession>A0AAE1FMS5</accession>